<accession>A0A1W1UZF3</accession>
<reference evidence="2" key="1">
    <citation type="submission" date="2017-04" db="EMBL/GenBank/DDBJ databases">
        <authorList>
            <person name="Varghese N."/>
            <person name="Submissions S."/>
        </authorList>
    </citation>
    <scope>NUCLEOTIDE SEQUENCE [LARGE SCALE GENOMIC DNA]</scope>
    <source>
        <strain evidence="2">DSM 20463</strain>
    </source>
</reference>
<evidence type="ECO:0000313" key="2">
    <source>
        <dbReference type="Proteomes" id="UP000192368"/>
    </source>
</evidence>
<keyword evidence="2" id="KW-1185">Reference proteome</keyword>
<sequence>MTKKTPMYNVTFKDIENYIQKGYEKGRKETIERASQLSMAVPIMVLRDEFGFGEKRIDKFIVAYIELYNSISEGYLDLNDIIKTINEETGVKIVERNR</sequence>
<dbReference type="Proteomes" id="UP000192368">
    <property type="component" value="Unassembled WGS sequence"/>
</dbReference>
<dbReference type="AlphaFoldDB" id="A0A1W1UZF3"/>
<dbReference type="OrthoDB" id="1975547at2"/>
<dbReference type="EMBL" id="FWWR01000009">
    <property type="protein sequence ID" value="SMB86446.1"/>
    <property type="molecule type" value="Genomic_DNA"/>
</dbReference>
<protein>
    <submittedName>
        <fullName evidence="1">Uncharacterized protein</fullName>
    </submittedName>
</protein>
<gene>
    <name evidence="1" type="ORF">SAMN00017477_0898</name>
</gene>
<evidence type="ECO:0000313" key="1">
    <source>
        <dbReference type="EMBL" id="SMB86446.1"/>
    </source>
</evidence>
<name>A0A1W1UZF3_PEPAS</name>
<proteinExistence type="predicted"/>
<dbReference type="STRING" id="573058.SAMN00017477_0898"/>
<organism evidence="1 2">
    <name type="scientific">Peptoniphilus asaccharolyticus DSM 20463</name>
    <dbReference type="NCBI Taxonomy" id="573058"/>
    <lineage>
        <taxon>Bacteria</taxon>
        <taxon>Bacillati</taxon>
        <taxon>Bacillota</taxon>
        <taxon>Tissierellia</taxon>
        <taxon>Tissierellales</taxon>
        <taxon>Peptoniphilaceae</taxon>
        <taxon>Peptoniphilus</taxon>
    </lineage>
</organism>
<dbReference type="RefSeq" id="WP_159445235.1">
    <property type="nucleotide sequence ID" value="NZ_FWWR01000009.1"/>
</dbReference>